<name>A0A2G5UQF2_9PELO</name>
<dbReference type="PANTHER" id="PTHR10127">
    <property type="entry name" value="DISCOIDIN, CUB, EGF, LAMININ , AND ZINC METALLOPROTEASE DOMAIN CONTAINING"/>
    <property type="match status" value="1"/>
</dbReference>
<dbReference type="Pfam" id="PF01400">
    <property type="entry name" value="Astacin"/>
    <property type="match status" value="1"/>
</dbReference>
<dbReference type="Proteomes" id="UP000230233">
    <property type="component" value="Chromosome III"/>
</dbReference>
<dbReference type="PROSITE" id="PS01180">
    <property type="entry name" value="CUB"/>
    <property type="match status" value="1"/>
</dbReference>
<evidence type="ECO:0000313" key="19">
    <source>
        <dbReference type="EMBL" id="PIC41748.1"/>
    </source>
</evidence>
<accession>A0A2G5UQF2</accession>
<feature type="active site" evidence="15">
    <location>
        <position position="223"/>
    </location>
</feature>
<dbReference type="InterPro" id="IPR034035">
    <property type="entry name" value="Astacin-like_dom"/>
</dbReference>
<evidence type="ECO:0000256" key="3">
    <source>
        <dbReference type="ARBA" id="ARBA00022536"/>
    </source>
</evidence>
<dbReference type="InterPro" id="IPR035914">
    <property type="entry name" value="Sperma_CUB_dom_sf"/>
</dbReference>
<evidence type="ECO:0000256" key="16">
    <source>
        <dbReference type="RuleBase" id="RU361183"/>
    </source>
</evidence>
<dbReference type="GO" id="GO:0006508">
    <property type="term" value="P:proteolysis"/>
    <property type="evidence" value="ECO:0007669"/>
    <property type="project" value="UniProtKB-KW"/>
</dbReference>
<dbReference type="GO" id="GO:0008270">
    <property type="term" value="F:zinc ion binding"/>
    <property type="evidence" value="ECO:0007669"/>
    <property type="project" value="UniProtKB-UniRule"/>
</dbReference>
<dbReference type="InterPro" id="IPR006026">
    <property type="entry name" value="Peptidase_Metallo"/>
</dbReference>
<reference evidence="20" key="1">
    <citation type="submission" date="2017-10" db="EMBL/GenBank/DDBJ databases">
        <title>Rapid genome shrinkage in a self-fertile nematode reveals novel sperm competition proteins.</title>
        <authorList>
            <person name="Yin D."/>
            <person name="Schwarz E.M."/>
            <person name="Thomas C.G."/>
            <person name="Felde R.L."/>
            <person name="Korf I.F."/>
            <person name="Cutter A.D."/>
            <person name="Schartner C.M."/>
            <person name="Ralston E.J."/>
            <person name="Meyer B.J."/>
            <person name="Haag E.S."/>
        </authorList>
    </citation>
    <scope>NUCLEOTIDE SEQUENCE [LARGE SCALE GENOMIC DNA]</scope>
    <source>
        <strain evidence="20">JU1422</strain>
    </source>
</reference>
<keyword evidence="11" id="KW-1015">Disulfide bond</keyword>
<dbReference type="EMBL" id="PDUG01000003">
    <property type="protein sequence ID" value="PIC41748.1"/>
    <property type="molecule type" value="Genomic_DNA"/>
</dbReference>
<dbReference type="InterPro" id="IPR017050">
    <property type="entry name" value="Metallopeptidase_nem"/>
</dbReference>
<keyword evidence="3" id="KW-0245">EGF-like domain</keyword>
<keyword evidence="9 15" id="KW-0482">Metalloprotease</keyword>
<evidence type="ECO:0000256" key="6">
    <source>
        <dbReference type="ARBA" id="ARBA00022729"/>
    </source>
</evidence>
<evidence type="ECO:0000256" key="4">
    <source>
        <dbReference type="ARBA" id="ARBA00022670"/>
    </source>
</evidence>
<dbReference type="Gene3D" id="2.60.120.290">
    <property type="entry name" value="Spermadhesin, CUB domain"/>
    <property type="match status" value="1"/>
</dbReference>
<dbReference type="AlphaFoldDB" id="A0A2G5UQF2"/>
<keyword evidence="12" id="KW-0325">Glycoprotein</keyword>
<keyword evidence="7 15" id="KW-0378">Hydrolase</keyword>
<proteinExistence type="predicted"/>
<dbReference type="InterPro" id="IPR001506">
    <property type="entry name" value="Peptidase_M12A"/>
</dbReference>
<comment type="caution">
    <text evidence="14">Lacks conserved residue(s) required for the propagation of feature annotation.</text>
</comment>
<evidence type="ECO:0000256" key="9">
    <source>
        <dbReference type="ARBA" id="ARBA00023049"/>
    </source>
</evidence>
<keyword evidence="5 15" id="KW-0479">Metal-binding</keyword>
<evidence type="ECO:0000256" key="1">
    <source>
        <dbReference type="ARBA" id="ARBA00004613"/>
    </source>
</evidence>
<gene>
    <name evidence="19" type="primary">Cni-nas-28</name>
    <name evidence="19" type="synonym">Cnig_chr_III.g9052</name>
    <name evidence="19" type="ORF">B9Z55_009052</name>
</gene>
<evidence type="ECO:0000256" key="8">
    <source>
        <dbReference type="ARBA" id="ARBA00022833"/>
    </source>
</evidence>
<evidence type="ECO:0000256" key="11">
    <source>
        <dbReference type="ARBA" id="ARBA00023157"/>
    </source>
</evidence>
<feature type="binding site" evidence="15">
    <location>
        <position position="232"/>
    </location>
    <ligand>
        <name>Zn(2+)</name>
        <dbReference type="ChEBI" id="CHEBI:29105"/>
        <note>catalytic</note>
    </ligand>
</feature>
<dbReference type="STRING" id="1611254.A0A2G5UQF2"/>
<dbReference type="PRINTS" id="PR00480">
    <property type="entry name" value="ASTACIN"/>
</dbReference>
<dbReference type="GO" id="GO:0005576">
    <property type="term" value="C:extracellular region"/>
    <property type="evidence" value="ECO:0007669"/>
    <property type="project" value="UniProtKB-SubCell"/>
</dbReference>
<evidence type="ECO:0000259" key="17">
    <source>
        <dbReference type="PROSITE" id="PS01180"/>
    </source>
</evidence>
<dbReference type="Gene3D" id="3.40.390.10">
    <property type="entry name" value="Collagenase (Catalytic Domain)"/>
    <property type="match status" value="1"/>
</dbReference>
<keyword evidence="10" id="KW-0865">Zymogen</keyword>
<feature type="signal peptide" evidence="13 16">
    <location>
        <begin position="1"/>
        <end position="20"/>
    </location>
</feature>
<dbReference type="SUPFAM" id="SSF55486">
    <property type="entry name" value="Metalloproteases ('zincins'), catalytic domain"/>
    <property type="match status" value="1"/>
</dbReference>
<comment type="cofactor">
    <cofactor evidence="15 16">
        <name>Zn(2+)</name>
        <dbReference type="ChEBI" id="CHEBI:29105"/>
    </cofactor>
    <text evidence="15 16">Binds 1 zinc ion per subunit.</text>
</comment>
<dbReference type="SUPFAM" id="SSF49854">
    <property type="entry name" value="Spermadhesin, CUB domain"/>
    <property type="match status" value="1"/>
</dbReference>
<keyword evidence="2 13" id="KW-0964">Secreted</keyword>
<evidence type="ECO:0000256" key="12">
    <source>
        <dbReference type="ARBA" id="ARBA00023180"/>
    </source>
</evidence>
<comment type="subcellular location">
    <subcellularLocation>
        <location evidence="1 13">Secreted</location>
    </subcellularLocation>
</comment>
<evidence type="ECO:0000256" key="14">
    <source>
        <dbReference type="PROSITE-ProRule" id="PRU00059"/>
    </source>
</evidence>
<dbReference type="PIRSF" id="PIRSF036365">
    <property type="entry name" value="Astacin_nematoda"/>
    <property type="match status" value="1"/>
</dbReference>
<evidence type="ECO:0000256" key="10">
    <source>
        <dbReference type="ARBA" id="ARBA00023145"/>
    </source>
</evidence>
<dbReference type="SMART" id="SM00042">
    <property type="entry name" value="CUB"/>
    <property type="match status" value="1"/>
</dbReference>
<feature type="domain" description="CUB" evidence="17">
    <location>
        <begin position="372"/>
        <end position="491"/>
    </location>
</feature>
<evidence type="ECO:0000256" key="5">
    <source>
        <dbReference type="ARBA" id="ARBA00022723"/>
    </source>
</evidence>
<dbReference type="FunFam" id="2.60.120.290:FF:000080">
    <property type="entry name" value="Zinc metalloproteinase"/>
    <property type="match status" value="1"/>
</dbReference>
<dbReference type="CDD" id="cd04280">
    <property type="entry name" value="ZnMc_astacin_like"/>
    <property type="match status" value="1"/>
</dbReference>
<evidence type="ECO:0000313" key="20">
    <source>
        <dbReference type="Proteomes" id="UP000230233"/>
    </source>
</evidence>
<keyword evidence="20" id="KW-1185">Reference proteome</keyword>
<dbReference type="PANTHER" id="PTHR10127:SF875">
    <property type="entry name" value="ZINC METALLOPROTEINASE NAS-28"/>
    <property type="match status" value="1"/>
</dbReference>
<evidence type="ECO:0000256" key="15">
    <source>
        <dbReference type="PROSITE-ProRule" id="PRU01211"/>
    </source>
</evidence>
<feature type="chain" id="PRO_5013425443" description="Zinc metalloproteinase" evidence="13 16">
    <location>
        <begin position="21"/>
        <end position="505"/>
    </location>
</feature>
<dbReference type="InterPro" id="IPR024079">
    <property type="entry name" value="MetalloPept_cat_dom_sf"/>
</dbReference>
<dbReference type="GO" id="GO:0018996">
    <property type="term" value="P:molting cycle, collagen and cuticulin-based cuticle"/>
    <property type="evidence" value="ECO:0007669"/>
    <property type="project" value="InterPro"/>
</dbReference>
<keyword evidence="8 15" id="KW-0862">Zinc</keyword>
<organism evidence="19 20">
    <name type="scientific">Caenorhabditis nigoni</name>
    <dbReference type="NCBI Taxonomy" id="1611254"/>
    <lineage>
        <taxon>Eukaryota</taxon>
        <taxon>Metazoa</taxon>
        <taxon>Ecdysozoa</taxon>
        <taxon>Nematoda</taxon>
        <taxon>Chromadorea</taxon>
        <taxon>Rhabditida</taxon>
        <taxon>Rhabditina</taxon>
        <taxon>Rhabditomorpha</taxon>
        <taxon>Rhabditoidea</taxon>
        <taxon>Rhabditidae</taxon>
        <taxon>Peloderinae</taxon>
        <taxon>Caenorhabditis</taxon>
    </lineage>
</organism>
<keyword evidence="4 15" id="KW-0645">Protease</keyword>
<dbReference type="InterPro" id="IPR000859">
    <property type="entry name" value="CUB_dom"/>
</dbReference>
<evidence type="ECO:0000256" key="7">
    <source>
        <dbReference type="ARBA" id="ARBA00022801"/>
    </source>
</evidence>
<comment type="caution">
    <text evidence="19">The sequence shown here is derived from an EMBL/GenBank/DDBJ whole genome shotgun (WGS) entry which is preliminary data.</text>
</comment>
<feature type="domain" description="Peptidase M12A" evidence="18">
    <location>
        <begin position="129"/>
        <end position="327"/>
    </location>
</feature>
<feature type="binding site" evidence="15">
    <location>
        <position position="222"/>
    </location>
    <ligand>
        <name>Zn(2+)</name>
        <dbReference type="ChEBI" id="CHEBI:29105"/>
        <note>catalytic</note>
    </ligand>
</feature>
<dbReference type="GO" id="GO:0004222">
    <property type="term" value="F:metalloendopeptidase activity"/>
    <property type="evidence" value="ECO:0007669"/>
    <property type="project" value="UniProtKB-UniRule"/>
</dbReference>
<dbReference type="OrthoDB" id="5866228at2759"/>
<feature type="binding site" evidence="15">
    <location>
        <position position="226"/>
    </location>
    <ligand>
        <name>Zn(2+)</name>
        <dbReference type="ChEBI" id="CHEBI:29105"/>
        <note>catalytic</note>
    </ligand>
</feature>
<dbReference type="PROSITE" id="PS51864">
    <property type="entry name" value="ASTACIN"/>
    <property type="match status" value="1"/>
</dbReference>
<dbReference type="FunFam" id="3.40.390.10:FF:000028">
    <property type="entry name" value="Zinc metalloproteinase"/>
    <property type="match status" value="1"/>
</dbReference>
<keyword evidence="6 13" id="KW-0732">Signal</keyword>
<protein>
    <recommendedName>
        <fullName evidence="13">Zinc metalloproteinase</fullName>
    </recommendedName>
</protein>
<evidence type="ECO:0000259" key="18">
    <source>
        <dbReference type="PROSITE" id="PS51864"/>
    </source>
</evidence>
<evidence type="ECO:0000256" key="2">
    <source>
        <dbReference type="ARBA" id="ARBA00022525"/>
    </source>
</evidence>
<dbReference type="SMART" id="SM00235">
    <property type="entry name" value="ZnMc"/>
    <property type="match status" value="1"/>
</dbReference>
<evidence type="ECO:0000256" key="13">
    <source>
        <dbReference type="PIRNR" id="PIRNR036365"/>
    </source>
</evidence>
<sequence>MISLPTLLILILLLLPLIFGAPAENPKALEKILVEENPDTTENREKIRGIISEAFENRIPRVQGRQGVAPPVKLMAQNYGPKNNQTKRFEELNSEINEYTFESDIMLNENQAKNLANSIINGNYRSKRQAIVDTTLFWSSSTPIYYQFDSKLSATNIANVRKAIKFWNDNTCLSFQENNSGKNRLFLSSAGGCWSYVGKQDNMPYQVVSVGPNCDSLGTATHELMHAIGFWHQQSRSDRDDYVYVDFSNIIPSQAYNFQKMPLDQAQLLALKYDYGSVMQYYPYAFALDSSKYTILAKENGMQNSMGQREAPAFSDLIAVNKLYNCTSQCKTKMTCSNCGFTDPKNCNQCKCPNYFTGPTCDALPTGTAVNCNGAIIQATSSWQTFNATAGDPNSYTSSQGNSSSCFWHIKAPAGQKIEFKMTTAPMAAICMQECPWQAVEINLGQFDLYGMITCCDTMLNQVLTSVQNVIALRGRVSYNQLKFSFQYRAVPNQGTATTQTCVTI</sequence>